<keyword evidence="3" id="KW-0804">Transcription</keyword>
<dbReference type="GO" id="GO:0003677">
    <property type="term" value="F:DNA binding"/>
    <property type="evidence" value="ECO:0007669"/>
    <property type="project" value="UniProtKB-UniRule"/>
</dbReference>
<dbReference type="PROSITE" id="PS51755">
    <property type="entry name" value="OMPR_PHOB"/>
    <property type="match status" value="1"/>
</dbReference>
<dbReference type="Gene3D" id="1.10.10.10">
    <property type="entry name" value="Winged helix-like DNA-binding domain superfamily/Winged helix DNA-binding domain"/>
    <property type="match status" value="1"/>
</dbReference>
<evidence type="ECO:0000259" key="5">
    <source>
        <dbReference type="PROSITE" id="PS50006"/>
    </source>
</evidence>
<dbReference type="SUPFAM" id="SSF49879">
    <property type="entry name" value="SMAD/FHA domain"/>
    <property type="match status" value="1"/>
</dbReference>
<name>A0A4Q9DY41_9BACL</name>
<evidence type="ECO:0000313" key="8">
    <source>
        <dbReference type="Proteomes" id="UP000293142"/>
    </source>
</evidence>
<dbReference type="AlphaFoldDB" id="A0A4Q9DY41"/>
<keyword evidence="1" id="KW-0805">Transcription regulation</keyword>
<gene>
    <name evidence="7" type="ORF">EYB31_04315</name>
</gene>
<evidence type="ECO:0000256" key="1">
    <source>
        <dbReference type="ARBA" id="ARBA00023015"/>
    </source>
</evidence>
<dbReference type="PROSITE" id="PS50006">
    <property type="entry name" value="FHA_DOMAIN"/>
    <property type="match status" value="1"/>
</dbReference>
<feature type="domain" description="FHA" evidence="5">
    <location>
        <begin position="28"/>
        <end position="80"/>
    </location>
</feature>
<dbReference type="InterPro" id="IPR036388">
    <property type="entry name" value="WH-like_DNA-bd_sf"/>
</dbReference>
<dbReference type="InterPro" id="IPR008984">
    <property type="entry name" value="SMAD_FHA_dom_sf"/>
</dbReference>
<dbReference type="GO" id="GO:0000160">
    <property type="term" value="P:phosphorelay signal transduction system"/>
    <property type="evidence" value="ECO:0007669"/>
    <property type="project" value="InterPro"/>
</dbReference>
<proteinExistence type="predicted"/>
<keyword evidence="8" id="KW-1185">Reference proteome</keyword>
<evidence type="ECO:0000259" key="6">
    <source>
        <dbReference type="PROSITE" id="PS51755"/>
    </source>
</evidence>
<dbReference type="RefSeq" id="WP_131012026.1">
    <property type="nucleotide sequence ID" value="NZ_SIRE01000003.1"/>
</dbReference>
<dbReference type="Proteomes" id="UP000293142">
    <property type="component" value="Unassembled WGS sequence"/>
</dbReference>
<dbReference type="SUPFAM" id="SSF46894">
    <property type="entry name" value="C-terminal effector domain of the bipartite response regulators"/>
    <property type="match status" value="1"/>
</dbReference>
<dbReference type="Gene3D" id="2.60.200.20">
    <property type="match status" value="1"/>
</dbReference>
<dbReference type="InterPro" id="IPR001867">
    <property type="entry name" value="OmpR/PhoB-type_DNA-bd"/>
</dbReference>
<dbReference type="Pfam" id="PF00486">
    <property type="entry name" value="Trans_reg_C"/>
    <property type="match status" value="1"/>
</dbReference>
<dbReference type="CDD" id="cd00383">
    <property type="entry name" value="trans_reg_C"/>
    <property type="match status" value="1"/>
</dbReference>
<feature type="domain" description="OmpR/PhoB-type" evidence="6">
    <location>
        <begin position="123"/>
        <end position="227"/>
    </location>
</feature>
<protein>
    <submittedName>
        <fullName evidence="7">FHA domain-containing protein</fullName>
    </submittedName>
</protein>
<evidence type="ECO:0000256" key="2">
    <source>
        <dbReference type="ARBA" id="ARBA00023125"/>
    </source>
</evidence>
<comment type="caution">
    <text evidence="7">The sequence shown here is derived from an EMBL/GenBank/DDBJ whole genome shotgun (WGS) entry which is preliminary data.</text>
</comment>
<dbReference type="OrthoDB" id="1683123at2"/>
<feature type="DNA-binding region" description="OmpR/PhoB-type" evidence="4">
    <location>
        <begin position="123"/>
        <end position="227"/>
    </location>
</feature>
<organism evidence="7 8">
    <name type="scientific">Paenibacillus thalictri</name>
    <dbReference type="NCBI Taxonomy" id="2527873"/>
    <lineage>
        <taxon>Bacteria</taxon>
        <taxon>Bacillati</taxon>
        <taxon>Bacillota</taxon>
        <taxon>Bacilli</taxon>
        <taxon>Bacillales</taxon>
        <taxon>Paenibacillaceae</taxon>
        <taxon>Paenibacillus</taxon>
    </lineage>
</organism>
<dbReference type="InterPro" id="IPR016032">
    <property type="entry name" value="Sig_transdc_resp-reg_C-effctor"/>
</dbReference>
<dbReference type="GO" id="GO:0006355">
    <property type="term" value="P:regulation of DNA-templated transcription"/>
    <property type="evidence" value="ECO:0007669"/>
    <property type="project" value="InterPro"/>
</dbReference>
<dbReference type="Pfam" id="PF00498">
    <property type="entry name" value="FHA"/>
    <property type="match status" value="1"/>
</dbReference>
<dbReference type="CDD" id="cd00060">
    <property type="entry name" value="FHA"/>
    <property type="match status" value="1"/>
</dbReference>
<evidence type="ECO:0000256" key="3">
    <source>
        <dbReference type="ARBA" id="ARBA00023163"/>
    </source>
</evidence>
<sequence>METFACLYIIRGEPYRPGTCVNLSAEETVAGRSSKHSSPDISFSNAFISRKHFMIRKEQGRAVLYDMGSRHGTEVNGNRLPENTPYRLQSSDIIKLAKGMIVIHFSYIFEDQTLEFEPMLNTERLHAIEEPIVIHWEKRECIVEGKKITMSEKEYSLMKVLFDNANQLVPVEDIKRNVWPERSAGPDGAPDVSIDELNALVYRIRKKYGKHSFIISAVRGSGYILEKD</sequence>
<keyword evidence="2 4" id="KW-0238">DNA-binding</keyword>
<evidence type="ECO:0000256" key="4">
    <source>
        <dbReference type="PROSITE-ProRule" id="PRU01091"/>
    </source>
</evidence>
<dbReference type="EMBL" id="SIRE01000003">
    <property type="protein sequence ID" value="TBL81315.1"/>
    <property type="molecule type" value="Genomic_DNA"/>
</dbReference>
<evidence type="ECO:0000313" key="7">
    <source>
        <dbReference type="EMBL" id="TBL81315.1"/>
    </source>
</evidence>
<reference evidence="7 8" key="1">
    <citation type="submission" date="2019-02" db="EMBL/GenBank/DDBJ databases">
        <title>Paenibacillus sp. nov., isolated from surface-sterilized tissue of Thalictrum simplex L.</title>
        <authorList>
            <person name="Tuo L."/>
        </authorList>
    </citation>
    <scope>NUCLEOTIDE SEQUENCE [LARGE SCALE GENOMIC DNA]</scope>
    <source>
        <strain evidence="7 8">N2SHLJ1</strain>
    </source>
</reference>
<dbReference type="SMART" id="SM00240">
    <property type="entry name" value="FHA"/>
    <property type="match status" value="1"/>
</dbReference>
<accession>A0A4Q9DY41</accession>
<dbReference type="SMART" id="SM00862">
    <property type="entry name" value="Trans_reg_C"/>
    <property type="match status" value="1"/>
</dbReference>
<dbReference type="InterPro" id="IPR000253">
    <property type="entry name" value="FHA_dom"/>
</dbReference>